<dbReference type="Pfam" id="PF02470">
    <property type="entry name" value="MlaD"/>
    <property type="match status" value="1"/>
</dbReference>
<dbReference type="InterPro" id="IPR005693">
    <property type="entry name" value="Mce"/>
</dbReference>
<proteinExistence type="predicted"/>
<feature type="domain" description="Mammalian cell entry C-terminal" evidence="2">
    <location>
        <begin position="115"/>
        <end position="297"/>
    </location>
</feature>
<dbReference type="Pfam" id="PF11887">
    <property type="entry name" value="Mce4_CUP1"/>
    <property type="match status" value="1"/>
</dbReference>
<gene>
    <name evidence="3" type="ORF">GCM10010439_56960</name>
</gene>
<evidence type="ECO:0000259" key="1">
    <source>
        <dbReference type="Pfam" id="PF02470"/>
    </source>
</evidence>
<accession>A0ABP6H052</accession>
<sequence length="351" mass="37121">MRPPRILTAALLAAGLAVTAGGCSVLGGLGGSDGYRISVYFTKAPSMYEKSRVKIMGANVGVVEGVHIAGQRVRIDLRVDGHVPVPADARATIAADSAIGERSVILYPAWKPGAERAESGSVIPVERTDPPVEIDEALGSFTALADSLDPDKLRGLVHTGAGLLDGRGEGMNDALGDTAALAETLASQDEQIVSAATRLRDLAASLNRRDTQLRSLIDAFSATGRQLADERTQLKNLLVGLEALIRRGQLIVVSYRETLPPTLAQASSLLMTMKANSAALGQAMTGMSGMTDAIADAWDPEQHVFVIRAQLSPTLRIWLQPIFTAMGWGRVPCLDAPIGNCPTKIEKKGRP</sequence>
<reference evidence="4" key="1">
    <citation type="journal article" date="2019" name="Int. J. Syst. Evol. Microbiol.">
        <title>The Global Catalogue of Microorganisms (GCM) 10K type strain sequencing project: providing services to taxonomists for standard genome sequencing and annotation.</title>
        <authorList>
            <consortium name="The Broad Institute Genomics Platform"/>
            <consortium name="The Broad Institute Genome Sequencing Center for Infectious Disease"/>
            <person name="Wu L."/>
            <person name="Ma J."/>
        </authorList>
    </citation>
    <scope>NUCLEOTIDE SEQUENCE [LARGE SCALE GENOMIC DNA]</scope>
    <source>
        <strain evidence="4">JCM 8201</strain>
    </source>
</reference>
<evidence type="ECO:0000259" key="2">
    <source>
        <dbReference type="Pfam" id="PF11887"/>
    </source>
</evidence>
<feature type="domain" description="Mce/MlaD" evidence="1">
    <location>
        <begin position="33"/>
        <end position="107"/>
    </location>
</feature>
<dbReference type="RefSeq" id="WP_344454761.1">
    <property type="nucleotide sequence ID" value="NZ_BAAATZ010000029.1"/>
</dbReference>
<dbReference type="InterPro" id="IPR003399">
    <property type="entry name" value="Mce/MlaD"/>
</dbReference>
<evidence type="ECO:0000313" key="4">
    <source>
        <dbReference type="Proteomes" id="UP001501842"/>
    </source>
</evidence>
<dbReference type="PANTHER" id="PTHR33371">
    <property type="entry name" value="INTERMEMBRANE PHOSPHOLIPID TRANSPORT SYSTEM BINDING PROTEIN MLAD-RELATED"/>
    <property type="match status" value="1"/>
</dbReference>
<comment type="caution">
    <text evidence="3">The sequence shown here is derived from an EMBL/GenBank/DDBJ whole genome shotgun (WGS) entry which is preliminary data.</text>
</comment>
<evidence type="ECO:0008006" key="5">
    <source>
        <dbReference type="Google" id="ProtNLM"/>
    </source>
</evidence>
<dbReference type="PANTHER" id="PTHR33371:SF4">
    <property type="entry name" value="INTERMEMBRANE PHOSPHOLIPID TRANSPORT SYSTEM BINDING PROTEIN MLAD"/>
    <property type="match status" value="1"/>
</dbReference>
<keyword evidence="4" id="KW-1185">Reference proteome</keyword>
<protein>
    <recommendedName>
        <fullName evidence="5">MCE family protein</fullName>
    </recommendedName>
</protein>
<name>A0ABP6H052_9ACTN</name>
<organism evidence="3 4">
    <name type="scientific">Actinocorallia aurantiaca</name>
    <dbReference type="NCBI Taxonomy" id="46204"/>
    <lineage>
        <taxon>Bacteria</taxon>
        <taxon>Bacillati</taxon>
        <taxon>Actinomycetota</taxon>
        <taxon>Actinomycetes</taxon>
        <taxon>Streptosporangiales</taxon>
        <taxon>Thermomonosporaceae</taxon>
        <taxon>Actinocorallia</taxon>
    </lineage>
</organism>
<dbReference type="EMBL" id="BAAATZ010000029">
    <property type="protein sequence ID" value="GAA2734488.1"/>
    <property type="molecule type" value="Genomic_DNA"/>
</dbReference>
<dbReference type="Proteomes" id="UP001501842">
    <property type="component" value="Unassembled WGS sequence"/>
</dbReference>
<evidence type="ECO:0000313" key="3">
    <source>
        <dbReference type="EMBL" id="GAA2734488.1"/>
    </source>
</evidence>
<dbReference type="PROSITE" id="PS51257">
    <property type="entry name" value="PROKAR_LIPOPROTEIN"/>
    <property type="match status" value="1"/>
</dbReference>
<dbReference type="InterPro" id="IPR052336">
    <property type="entry name" value="MlaD_Phospholipid_Transporter"/>
</dbReference>
<dbReference type="InterPro" id="IPR024516">
    <property type="entry name" value="Mce_C"/>
</dbReference>
<dbReference type="NCBIfam" id="TIGR00996">
    <property type="entry name" value="Mtu_fam_mce"/>
    <property type="match status" value="1"/>
</dbReference>